<reference evidence="2 3" key="1">
    <citation type="submission" date="2016-07" db="EMBL/GenBank/DDBJ databases">
        <title>Pervasive Adenine N6-methylation of Active Genes in Fungi.</title>
        <authorList>
            <consortium name="DOE Joint Genome Institute"/>
            <person name="Mondo S.J."/>
            <person name="Dannebaum R.O."/>
            <person name="Kuo R.C."/>
            <person name="Labutti K."/>
            <person name="Haridas S."/>
            <person name="Kuo A."/>
            <person name="Salamov A."/>
            <person name="Ahrendt S.R."/>
            <person name="Lipzen A."/>
            <person name="Sullivan W."/>
            <person name="Andreopoulos W.B."/>
            <person name="Clum A."/>
            <person name="Lindquist E."/>
            <person name="Daum C."/>
            <person name="Ramamoorthy G.K."/>
            <person name="Gryganskyi A."/>
            <person name="Culley D."/>
            <person name="Magnuson J.K."/>
            <person name="James T.Y."/>
            <person name="O'Malley M.A."/>
            <person name="Stajich J.E."/>
            <person name="Spatafora J.W."/>
            <person name="Visel A."/>
            <person name="Grigoriev I.V."/>
        </authorList>
    </citation>
    <scope>NUCLEOTIDE SEQUENCE [LARGE SCALE GENOMIC DNA]</scope>
    <source>
        <strain evidence="2 3">NRRL 1336</strain>
    </source>
</reference>
<feature type="chain" id="PRO_5012891459" evidence="1">
    <location>
        <begin position="20"/>
        <end position="124"/>
    </location>
</feature>
<keyword evidence="3" id="KW-1185">Reference proteome</keyword>
<dbReference type="EMBL" id="MCGE01000021">
    <property type="protein sequence ID" value="ORZ11457.1"/>
    <property type="molecule type" value="Genomic_DNA"/>
</dbReference>
<sequence>MKFSIAAALVALSAASVSAADYSYSGTVYAYLNNMDHPKTSFVKKGSDSQVVTNGAGCKGTDLLPGTGDSLSGTFTTVNNQWDFNGKHDNEIYMGELSHTHAQNGVHYGGGGKGALYIHFSFFF</sequence>
<gene>
    <name evidence="2" type="ORF">BCR42DRAFT_100091</name>
</gene>
<name>A0A1X2I842_9FUNG</name>
<dbReference type="AlphaFoldDB" id="A0A1X2I842"/>
<accession>A0A1X2I842</accession>
<comment type="caution">
    <text evidence="2">The sequence shown here is derived from an EMBL/GenBank/DDBJ whole genome shotgun (WGS) entry which is preliminary data.</text>
</comment>
<evidence type="ECO:0000256" key="1">
    <source>
        <dbReference type="SAM" id="SignalP"/>
    </source>
</evidence>
<keyword evidence="1" id="KW-0732">Signal</keyword>
<proteinExistence type="predicted"/>
<feature type="signal peptide" evidence="1">
    <location>
        <begin position="1"/>
        <end position="19"/>
    </location>
</feature>
<protein>
    <submittedName>
        <fullName evidence="2">Uncharacterized protein</fullName>
    </submittedName>
</protein>
<evidence type="ECO:0000313" key="2">
    <source>
        <dbReference type="EMBL" id="ORZ11457.1"/>
    </source>
</evidence>
<evidence type="ECO:0000313" key="3">
    <source>
        <dbReference type="Proteomes" id="UP000193560"/>
    </source>
</evidence>
<dbReference type="Proteomes" id="UP000193560">
    <property type="component" value="Unassembled WGS sequence"/>
</dbReference>
<organism evidence="2 3">
    <name type="scientific">Absidia repens</name>
    <dbReference type="NCBI Taxonomy" id="90262"/>
    <lineage>
        <taxon>Eukaryota</taxon>
        <taxon>Fungi</taxon>
        <taxon>Fungi incertae sedis</taxon>
        <taxon>Mucoromycota</taxon>
        <taxon>Mucoromycotina</taxon>
        <taxon>Mucoromycetes</taxon>
        <taxon>Mucorales</taxon>
        <taxon>Cunninghamellaceae</taxon>
        <taxon>Absidia</taxon>
    </lineage>
</organism>